<dbReference type="Pfam" id="PF05065">
    <property type="entry name" value="Phage_capsid"/>
    <property type="match status" value="1"/>
</dbReference>
<protein>
    <submittedName>
        <fullName evidence="5">Phage capsid protein</fullName>
    </submittedName>
</protein>
<evidence type="ECO:0000256" key="1">
    <source>
        <dbReference type="ARBA" id="ARBA00004328"/>
    </source>
</evidence>
<evidence type="ECO:0000256" key="2">
    <source>
        <dbReference type="SAM" id="Coils"/>
    </source>
</evidence>
<sequence>MTIQEELTQKKTNLRAKISEARQAVADKADNADNLMQEVRDYESDIKKLKELVDAMPDTLDDKDDDKGDSDKANDGQPKSPADPADDQQRSNEKKKEARSMPQPVGATPKKEMRDVLNGIIHSKGERRDDATTVGITSTDVGVLIPEEIIYNPEMEVKTVTDLTTLVTKTVVKSASGKYPILKRANTKMHTVKELEESPELSKPQFIDVSWEVVTRRGQIPISQESIDDAAVDLVGLVSQHARELKVNTSNADVSASLATFQKATVSEATIVDDFKKVYNVLLDVAYNKTIVLTKSLYNLLDTLKDAEGRYLLQDQIGSASGKALSNIPLEIVEDTAFGDVDGSKQAFIGDLKRAILYADRVDLELQWVQYPIYGKILEPVVRYDVKVADPKAGYFVNITPGA</sequence>
<name>A0ABP2B3X6_9LACO</name>
<evidence type="ECO:0000256" key="3">
    <source>
        <dbReference type="SAM" id="MobiDB-lite"/>
    </source>
</evidence>
<evidence type="ECO:0000313" key="6">
    <source>
        <dbReference type="Proteomes" id="UP000199271"/>
    </source>
</evidence>
<feature type="domain" description="Phage capsid-like C-terminal" evidence="4">
    <location>
        <begin position="153"/>
        <end position="375"/>
    </location>
</feature>
<proteinExistence type="predicted"/>
<evidence type="ECO:0000313" key="5">
    <source>
        <dbReference type="EMBL" id="CUW10518.1"/>
    </source>
</evidence>
<dbReference type="NCBIfam" id="TIGR01554">
    <property type="entry name" value="major_cap_HK97"/>
    <property type="match status" value="1"/>
</dbReference>
<comment type="caution">
    <text evidence="5">The sequence shown here is derived from an EMBL/GenBank/DDBJ whole genome shotgun (WGS) entry which is preliminary data.</text>
</comment>
<dbReference type="RefSeq" id="WP_089997590.1">
    <property type="nucleotide sequence ID" value="NZ_FBSY01000007.1"/>
</dbReference>
<dbReference type="InterPro" id="IPR054612">
    <property type="entry name" value="Phage_capsid-like_C"/>
</dbReference>
<evidence type="ECO:0000259" key="4">
    <source>
        <dbReference type="Pfam" id="PF05065"/>
    </source>
</evidence>
<feature type="coiled-coil region" evidence="2">
    <location>
        <begin position="4"/>
        <end position="52"/>
    </location>
</feature>
<comment type="subcellular location">
    <subcellularLocation>
        <location evidence="1">Virion</location>
    </subcellularLocation>
</comment>
<keyword evidence="2" id="KW-0175">Coiled coil</keyword>
<feature type="compositionally biased region" description="Basic and acidic residues" evidence="3">
    <location>
        <begin position="65"/>
        <end position="74"/>
    </location>
</feature>
<dbReference type="EMBL" id="FBSY01000007">
    <property type="protein sequence ID" value="CUW10518.1"/>
    <property type="molecule type" value="Genomic_DNA"/>
</dbReference>
<dbReference type="SUPFAM" id="SSF56563">
    <property type="entry name" value="Major capsid protein gp5"/>
    <property type="match status" value="1"/>
</dbReference>
<feature type="region of interest" description="Disordered" evidence="3">
    <location>
        <begin position="53"/>
        <end position="112"/>
    </location>
</feature>
<feature type="compositionally biased region" description="Basic and acidic residues" evidence="3">
    <location>
        <begin position="87"/>
        <end position="99"/>
    </location>
</feature>
<dbReference type="InterPro" id="IPR024455">
    <property type="entry name" value="Phage_capsid"/>
</dbReference>
<accession>A0ABP2B3X6</accession>
<gene>
    <name evidence="5" type="ORF">C122C_0813</name>
</gene>
<organism evidence="5 6">
    <name type="scientific">Leuconostoc gasicomitatum</name>
    <dbReference type="NCBI Taxonomy" id="115778"/>
    <lineage>
        <taxon>Bacteria</taxon>
        <taxon>Bacillati</taxon>
        <taxon>Bacillota</taxon>
        <taxon>Bacilli</taxon>
        <taxon>Lactobacillales</taxon>
        <taxon>Lactobacillaceae</taxon>
        <taxon>Leuconostoc</taxon>
        <taxon>Leuconostoc gelidum group</taxon>
    </lineage>
</organism>
<reference evidence="5 6" key="1">
    <citation type="submission" date="2015-12" db="EMBL/GenBank/DDBJ databases">
        <authorList>
            <person name="Andreevskaya M."/>
        </authorList>
    </citation>
    <scope>NUCLEOTIDE SEQUENCE [LARGE SCALE GENOMIC DNA]</scope>
    <source>
        <strain evidence="5 6">C122c</strain>
    </source>
</reference>
<dbReference type="Proteomes" id="UP000199271">
    <property type="component" value="Unassembled WGS sequence"/>
</dbReference>
<keyword evidence="6" id="KW-1185">Reference proteome</keyword>